<dbReference type="Pfam" id="PF03965">
    <property type="entry name" value="Penicillinase_R"/>
    <property type="match status" value="1"/>
</dbReference>
<dbReference type="Gene3D" id="1.10.10.10">
    <property type="entry name" value="Winged helix-like DNA-binding domain superfamily/Winged helix DNA-binding domain"/>
    <property type="match status" value="1"/>
</dbReference>
<dbReference type="InterPro" id="IPR005650">
    <property type="entry name" value="BlaI_family"/>
</dbReference>
<evidence type="ECO:0000256" key="3">
    <source>
        <dbReference type="ARBA" id="ARBA00023125"/>
    </source>
</evidence>
<keyword evidence="3" id="KW-0238">DNA-binding</keyword>
<evidence type="ECO:0000313" key="7">
    <source>
        <dbReference type="Proteomes" id="UP000773462"/>
    </source>
</evidence>
<evidence type="ECO:0000256" key="4">
    <source>
        <dbReference type="ARBA" id="ARBA00023163"/>
    </source>
</evidence>
<proteinExistence type="inferred from homology"/>
<keyword evidence="4" id="KW-0804">Transcription</keyword>
<evidence type="ECO:0000256" key="5">
    <source>
        <dbReference type="SAM" id="Coils"/>
    </source>
</evidence>
<dbReference type="Proteomes" id="UP000773462">
    <property type="component" value="Unassembled WGS sequence"/>
</dbReference>
<reference evidence="6 7" key="1">
    <citation type="submission" date="2021-03" db="EMBL/GenBank/DDBJ databases">
        <title>Genomic Encyclopedia of Type Strains, Phase IV (KMG-IV): sequencing the most valuable type-strain genomes for metagenomic binning, comparative biology and taxonomic classification.</title>
        <authorList>
            <person name="Goeker M."/>
        </authorList>
    </citation>
    <scope>NUCLEOTIDE SEQUENCE [LARGE SCALE GENOMIC DNA]</scope>
    <source>
        <strain evidence="6 7">DSM 101953</strain>
    </source>
</reference>
<dbReference type="InterPro" id="IPR036388">
    <property type="entry name" value="WH-like_DNA-bd_sf"/>
</dbReference>
<name>A0ABS4NKC5_9BACL</name>
<feature type="coiled-coil region" evidence="5">
    <location>
        <begin position="98"/>
        <end position="125"/>
    </location>
</feature>
<gene>
    <name evidence="6" type="ORF">J2Z70_000647</name>
</gene>
<comment type="similarity">
    <text evidence="1">Belongs to the BlaI transcriptional regulatory family.</text>
</comment>
<dbReference type="RefSeq" id="WP_209869208.1">
    <property type="nucleotide sequence ID" value="NZ_JAGGLV010000001.1"/>
</dbReference>
<evidence type="ECO:0000256" key="1">
    <source>
        <dbReference type="ARBA" id="ARBA00011046"/>
    </source>
</evidence>
<evidence type="ECO:0000313" key="6">
    <source>
        <dbReference type="EMBL" id="MBP2110508.1"/>
    </source>
</evidence>
<keyword evidence="2" id="KW-0805">Transcription regulation</keyword>
<keyword evidence="7" id="KW-1185">Reference proteome</keyword>
<dbReference type="PIRSF" id="PIRSF019455">
    <property type="entry name" value="CopR_AtkY"/>
    <property type="match status" value="1"/>
</dbReference>
<organism evidence="6 7">
    <name type="scientific">Paenibacillus silagei</name>
    <dbReference type="NCBI Taxonomy" id="1670801"/>
    <lineage>
        <taxon>Bacteria</taxon>
        <taxon>Bacillati</taxon>
        <taxon>Bacillota</taxon>
        <taxon>Bacilli</taxon>
        <taxon>Bacillales</taxon>
        <taxon>Paenibacillaceae</taxon>
        <taxon>Paenibacillus</taxon>
    </lineage>
</organism>
<protein>
    <submittedName>
        <fullName evidence="6">BlaI family penicillinase repressor</fullName>
    </submittedName>
</protein>
<sequence length="135" mass="15519">MSTTPKISEAEWEIMKIIWEHHPLTSEQITRLLPASVEWSEQTVRTFVTRLLKKNAIAYEKSGRSYLYYPLVPENECVRAESRSFLKRVFGGATQLMVTSFLEDVELSKQEIEQLEQLLKEKKAQGIGGNSGKQE</sequence>
<comment type="caution">
    <text evidence="6">The sequence shown here is derived from an EMBL/GenBank/DDBJ whole genome shotgun (WGS) entry which is preliminary data.</text>
</comment>
<dbReference type="SUPFAM" id="SSF46785">
    <property type="entry name" value="Winged helix' DNA-binding domain"/>
    <property type="match status" value="1"/>
</dbReference>
<dbReference type="InterPro" id="IPR036390">
    <property type="entry name" value="WH_DNA-bd_sf"/>
</dbReference>
<accession>A0ABS4NKC5</accession>
<evidence type="ECO:0000256" key="2">
    <source>
        <dbReference type="ARBA" id="ARBA00023015"/>
    </source>
</evidence>
<dbReference type="Gene3D" id="1.10.4040.10">
    <property type="entry name" value="Penicillinase repressor domain"/>
    <property type="match status" value="1"/>
</dbReference>
<dbReference type="EMBL" id="JAGGLV010000001">
    <property type="protein sequence ID" value="MBP2110508.1"/>
    <property type="molecule type" value="Genomic_DNA"/>
</dbReference>
<keyword evidence="5" id="KW-0175">Coiled coil</keyword>